<feature type="region of interest" description="Disordered" evidence="1">
    <location>
        <begin position="284"/>
        <end position="364"/>
    </location>
</feature>
<dbReference type="OrthoDB" id="2588098at2759"/>
<feature type="compositionally biased region" description="Polar residues" evidence="1">
    <location>
        <begin position="321"/>
        <end position="336"/>
    </location>
</feature>
<dbReference type="KEGG" id="cthr:CTHT_0070740"/>
<feature type="compositionally biased region" description="Acidic residues" evidence="1">
    <location>
        <begin position="303"/>
        <end position="319"/>
    </location>
</feature>
<feature type="domain" description="F-box" evidence="2">
    <location>
        <begin position="85"/>
        <end position="122"/>
    </location>
</feature>
<reference evidence="3 4" key="1">
    <citation type="journal article" date="2011" name="Cell">
        <title>Insight into structure and assembly of the nuclear pore complex by utilizing the genome of a eukaryotic thermophile.</title>
        <authorList>
            <person name="Amlacher S."/>
            <person name="Sarges P."/>
            <person name="Flemming D."/>
            <person name="van Noort V."/>
            <person name="Kunze R."/>
            <person name="Devos D.P."/>
            <person name="Arumugam M."/>
            <person name="Bork P."/>
            <person name="Hurt E."/>
        </authorList>
    </citation>
    <scope>NUCLEOTIDE SEQUENCE [LARGE SCALE GENOMIC DNA]</scope>
    <source>
        <strain evidence="4">DSM 1495 / CBS 144.50 / IMI 039719</strain>
    </source>
</reference>
<protein>
    <recommendedName>
        <fullName evidence="2">F-box domain-containing protein</fullName>
    </recommendedName>
</protein>
<keyword evidence="4" id="KW-1185">Reference proteome</keyword>
<dbReference type="EMBL" id="GL988047">
    <property type="protein sequence ID" value="EGS17731.1"/>
    <property type="molecule type" value="Genomic_DNA"/>
</dbReference>
<dbReference type="InterPro" id="IPR001810">
    <property type="entry name" value="F-box_dom"/>
</dbReference>
<evidence type="ECO:0000259" key="2">
    <source>
        <dbReference type="Pfam" id="PF12937"/>
    </source>
</evidence>
<evidence type="ECO:0000256" key="1">
    <source>
        <dbReference type="SAM" id="MobiDB-lite"/>
    </source>
</evidence>
<dbReference type="Pfam" id="PF12937">
    <property type="entry name" value="F-box-like"/>
    <property type="match status" value="1"/>
</dbReference>
<dbReference type="eggNOG" id="ENOG502R139">
    <property type="taxonomic scope" value="Eukaryota"/>
</dbReference>
<dbReference type="RefSeq" id="XP_006697349.1">
    <property type="nucleotide sequence ID" value="XM_006697286.1"/>
</dbReference>
<accession>G0SFG6</accession>
<dbReference type="CDD" id="cd09917">
    <property type="entry name" value="F-box_SF"/>
    <property type="match status" value="1"/>
</dbReference>
<sequence>MTTKPTVRNTGENFYLVAPRVKRMASLTRDDEVGKLPEILFNRTPNLLIRLLTIPEIPPVYIPGSTLEDQHPTASSSNTPSKTNLSHLPTELHLLIVSLLTPSIEDILSLALTCRYFWTICWAPIHTHFANRALGLWARDQPIICAGEFVEVEDFPPECFTKQEIDSLRARKIIIHPSHRRVRFPKFMMFHFKEEEDFQKEKVVDLRRESLFAIASVARRGRKERDGEHHDKDPAFRLAQKYLVVDDKTYFAPGEKWMLRNWTTKEFVRAEALAIEQQVDLDRAESESELELGFQHTATPSDTDSDTQVETESETEPDEPNSGTDTDLGSCTQAETESSEPVRVTETDKDTDTPTEIETKAESGTARIDRLDTYPWSLGHAVLSRICWTTWPGGGLPTKRLPLHLRRGVWAGHRFDITTWRRHVSEAQRKNTFKDEDEKGEEVEWKDVSDEVRKEMDEFLEMLYGEN</sequence>
<dbReference type="OMA" id="VITRICW"/>
<proteinExistence type="predicted"/>
<evidence type="ECO:0000313" key="3">
    <source>
        <dbReference type="EMBL" id="EGS17731.1"/>
    </source>
</evidence>
<dbReference type="SUPFAM" id="SSF81383">
    <property type="entry name" value="F-box domain"/>
    <property type="match status" value="1"/>
</dbReference>
<feature type="compositionally biased region" description="Basic and acidic residues" evidence="1">
    <location>
        <begin position="343"/>
        <end position="364"/>
    </location>
</feature>
<evidence type="ECO:0000313" key="4">
    <source>
        <dbReference type="Proteomes" id="UP000008066"/>
    </source>
</evidence>
<dbReference type="Proteomes" id="UP000008066">
    <property type="component" value="Unassembled WGS sequence"/>
</dbReference>
<gene>
    <name evidence="3" type="ORF">CTHT_0070740</name>
</gene>
<dbReference type="HOGENOM" id="CLU_585261_0_0_1"/>
<dbReference type="GeneID" id="18261112"/>
<dbReference type="InterPro" id="IPR036047">
    <property type="entry name" value="F-box-like_dom_sf"/>
</dbReference>
<name>G0SFG6_CHATD</name>
<dbReference type="AlphaFoldDB" id="G0SFG6"/>
<organism evidence="4">
    <name type="scientific">Chaetomium thermophilum (strain DSM 1495 / CBS 144.50 / IMI 039719)</name>
    <name type="common">Thermochaetoides thermophila</name>
    <dbReference type="NCBI Taxonomy" id="759272"/>
    <lineage>
        <taxon>Eukaryota</taxon>
        <taxon>Fungi</taxon>
        <taxon>Dikarya</taxon>
        <taxon>Ascomycota</taxon>
        <taxon>Pezizomycotina</taxon>
        <taxon>Sordariomycetes</taxon>
        <taxon>Sordariomycetidae</taxon>
        <taxon>Sordariales</taxon>
        <taxon>Chaetomiaceae</taxon>
        <taxon>Thermochaetoides</taxon>
    </lineage>
</organism>